<dbReference type="EMBL" id="DTBP01000010">
    <property type="protein sequence ID" value="HGQ73631.1"/>
    <property type="molecule type" value="Genomic_DNA"/>
</dbReference>
<dbReference type="Gene3D" id="1.10.3210.10">
    <property type="entry name" value="Hypothetical protein af1432"/>
    <property type="match status" value="1"/>
</dbReference>
<dbReference type="SMART" id="SM00471">
    <property type="entry name" value="HDc"/>
    <property type="match status" value="1"/>
</dbReference>
<sequence>MSRSDKFSVETYKHRFSWKEISDPIYGYVYFNREVEETIIHNILIQRLRYIMQLQTAHLVYPGAVHTRFQHSLGVMHLAGLMAEDLLSKTILLYGEEQLEDYNPHSLIQATRLAGLLHDVGHACFSHAFEEAIIFERENIPKEVGNHERIGYKLVELVLLDELENIERKFDLDQLKDILMELLGETEPRENILKLLKWIIKDSLYPADILDFLRRDSYYTGTHEYGYIDYERLFKNTYPYVEGDRVLLTLDRNTWGEFRAYMYAKANMYEHVYLHSVNRAFDLLLKEIMNELDGKIGLTDAVINVSKGDPRNYLLLTDAKIYGILLDEAFEGKGKLSILARKMLIERKPDWKRVGREYILSGYKGSEAVKNILRIMFDNSFKNEIQRTIRESLIDKLKSTGIDEKDVWIDILEISPVPRSLLIPGKKGGLKLLTLYIAKRRGNEITLDREVNLITEGLPLTIIFRAYLRRELYKLEYERSVTDIMIKTIEEELRFASKDWDLDSFLEKIAGAGEELDKKKVTM</sequence>
<dbReference type="SUPFAM" id="SSF109604">
    <property type="entry name" value="HD-domain/PDEase-like"/>
    <property type="match status" value="1"/>
</dbReference>
<protein>
    <submittedName>
        <fullName evidence="3">HD domain-containing protein</fullName>
    </submittedName>
</protein>
<comment type="caution">
    <text evidence="3">The sequence shown here is derived from an EMBL/GenBank/DDBJ whole genome shotgun (WGS) entry which is preliminary data.</text>
</comment>
<name>A0A7C4NMM4_STAMA</name>
<feature type="domain" description="HD" evidence="1">
    <location>
        <begin position="68"/>
        <end position="219"/>
    </location>
</feature>
<organism evidence="3">
    <name type="scientific">Staphylothermus marinus</name>
    <dbReference type="NCBI Taxonomy" id="2280"/>
    <lineage>
        <taxon>Archaea</taxon>
        <taxon>Thermoproteota</taxon>
        <taxon>Thermoprotei</taxon>
        <taxon>Desulfurococcales</taxon>
        <taxon>Desulfurococcaceae</taxon>
        <taxon>Staphylothermus</taxon>
    </lineage>
</organism>
<dbReference type="PANTHER" id="PTHR11373:SF4">
    <property type="entry name" value="DEOXYNUCLEOSIDE TRIPHOSPHATE TRIPHOSPHOHYDROLASE SAMHD1"/>
    <property type="match status" value="1"/>
</dbReference>
<accession>A0A7C4NMM4</accession>
<gene>
    <name evidence="2" type="ORF">ENU09_00385</name>
    <name evidence="3" type="ORF">ENU20_00930</name>
</gene>
<dbReference type="GO" id="GO:0008832">
    <property type="term" value="F:dGTPase activity"/>
    <property type="evidence" value="ECO:0007669"/>
    <property type="project" value="TreeGrafter"/>
</dbReference>
<reference evidence="3" key="1">
    <citation type="journal article" date="2020" name="mSystems">
        <title>Genome- and Community-Level Interaction Insights into Carbon Utilization and Element Cycling Functions of Hydrothermarchaeota in Hydrothermal Sediment.</title>
        <authorList>
            <person name="Zhou Z."/>
            <person name="Liu Y."/>
            <person name="Xu W."/>
            <person name="Pan J."/>
            <person name="Luo Z.H."/>
            <person name="Li M."/>
        </authorList>
    </citation>
    <scope>NUCLEOTIDE SEQUENCE [LARGE SCALE GENOMIC DNA]</scope>
    <source>
        <strain evidence="2">SpSt-638</strain>
        <strain evidence="3">SpSt-648</strain>
    </source>
</reference>
<dbReference type="PANTHER" id="PTHR11373">
    <property type="entry name" value="DEOXYNUCLEOSIDE TRIPHOSPHATE TRIPHOSPHOHYDROLASE"/>
    <property type="match status" value="1"/>
</dbReference>
<dbReference type="EMBL" id="DTBE01000009">
    <property type="protein sequence ID" value="HGQ59173.1"/>
    <property type="molecule type" value="Genomic_DNA"/>
</dbReference>
<dbReference type="InterPro" id="IPR050135">
    <property type="entry name" value="dGTPase-like"/>
</dbReference>
<evidence type="ECO:0000313" key="3">
    <source>
        <dbReference type="EMBL" id="HGQ73631.1"/>
    </source>
</evidence>
<dbReference type="GO" id="GO:0006203">
    <property type="term" value="P:dGTP catabolic process"/>
    <property type="evidence" value="ECO:0007669"/>
    <property type="project" value="TreeGrafter"/>
</dbReference>
<dbReference type="CDD" id="cd00077">
    <property type="entry name" value="HDc"/>
    <property type="match status" value="1"/>
</dbReference>
<evidence type="ECO:0000259" key="1">
    <source>
        <dbReference type="PROSITE" id="PS51831"/>
    </source>
</evidence>
<dbReference type="Pfam" id="PF01966">
    <property type="entry name" value="HD"/>
    <property type="match status" value="1"/>
</dbReference>
<dbReference type="InterPro" id="IPR003607">
    <property type="entry name" value="HD/PDEase_dom"/>
</dbReference>
<dbReference type="AlphaFoldDB" id="A0A7C4NMM4"/>
<proteinExistence type="predicted"/>
<dbReference type="PROSITE" id="PS51831">
    <property type="entry name" value="HD"/>
    <property type="match status" value="1"/>
</dbReference>
<evidence type="ECO:0000313" key="2">
    <source>
        <dbReference type="EMBL" id="HGQ59173.1"/>
    </source>
</evidence>
<dbReference type="InterPro" id="IPR006674">
    <property type="entry name" value="HD_domain"/>
</dbReference>